<dbReference type="RefSeq" id="WP_078715684.1">
    <property type="nucleotide sequence ID" value="NZ_FUYC01000001.1"/>
</dbReference>
<organism evidence="1 2">
    <name type="scientific">Paucidesulfovibrio gracilis DSM 16080</name>
    <dbReference type="NCBI Taxonomy" id="1121449"/>
    <lineage>
        <taxon>Bacteria</taxon>
        <taxon>Pseudomonadati</taxon>
        <taxon>Thermodesulfobacteriota</taxon>
        <taxon>Desulfovibrionia</taxon>
        <taxon>Desulfovibrionales</taxon>
        <taxon>Desulfovibrionaceae</taxon>
        <taxon>Paucidesulfovibrio</taxon>
    </lineage>
</organism>
<gene>
    <name evidence="1" type="ORF">SAMN02745704_00091</name>
</gene>
<protein>
    <submittedName>
        <fullName evidence="1">Uncharacterized protein</fullName>
    </submittedName>
</protein>
<proteinExistence type="predicted"/>
<evidence type="ECO:0000313" key="2">
    <source>
        <dbReference type="Proteomes" id="UP000190027"/>
    </source>
</evidence>
<accession>A0A1T4W1Q9</accession>
<dbReference type="EMBL" id="FUYC01000001">
    <property type="protein sequence ID" value="SKA71186.1"/>
    <property type="molecule type" value="Genomic_DNA"/>
</dbReference>
<sequence>MKIFQSSLSYYTFELIHEFAPEIKVNLLRSFGLDDNQTFKILKDYPQHIDKVILDSGVWSKNQNPGKVTHTVYDYGAFLKEHGDKFYCYFNYDEDFNEAEKDNFASKNWDNQKILEDMGLNPVPVLHSLGDDELSRIIDQREKYPLIAIGSNAIGMKNFRNAVKQLYDAGVRVHAFRIGSADVLQGLHAWSSDCSSHAQWTKGGRCVFFDNATKKDQAVSFRPFNKQGKKNDDYYHLHKDIDRFRWFVEEFIGFEFDDLIKNSSFRTFSNSMYFWWLEKYVTSVNLDLQSPDGPIVFEQDGEDAQTFVPIWDFPDSLWEMDRDW</sequence>
<keyword evidence="2" id="KW-1185">Reference proteome</keyword>
<reference evidence="1 2" key="1">
    <citation type="submission" date="2017-02" db="EMBL/GenBank/DDBJ databases">
        <authorList>
            <person name="Peterson S.W."/>
        </authorList>
    </citation>
    <scope>NUCLEOTIDE SEQUENCE [LARGE SCALE GENOMIC DNA]</scope>
    <source>
        <strain evidence="1 2">DSM 16080</strain>
    </source>
</reference>
<dbReference type="STRING" id="1121449.SAMN02745704_00091"/>
<name>A0A1T4W1Q9_9BACT</name>
<dbReference type="Proteomes" id="UP000190027">
    <property type="component" value="Unassembled WGS sequence"/>
</dbReference>
<dbReference type="OrthoDB" id="5446649at2"/>
<evidence type="ECO:0000313" key="1">
    <source>
        <dbReference type="EMBL" id="SKA71186.1"/>
    </source>
</evidence>
<dbReference type="AlphaFoldDB" id="A0A1T4W1Q9"/>